<evidence type="ECO:0000313" key="2">
    <source>
        <dbReference type="Proteomes" id="UP001234178"/>
    </source>
</evidence>
<comment type="caution">
    <text evidence="1">The sequence shown here is derived from an EMBL/GenBank/DDBJ whole genome shotgun (WGS) entry which is preliminary data.</text>
</comment>
<proteinExistence type="predicted"/>
<sequence length="72" mass="7508">MECASGGAAICVNHSTIPSVKRIGFLRFLCGRRPVAFWCSGFSADKSSLDPVGGFSDSLVSRVALSSVIGVE</sequence>
<evidence type="ECO:0000313" key="1">
    <source>
        <dbReference type="EMBL" id="KAK4028701.1"/>
    </source>
</evidence>
<keyword evidence="2" id="KW-1185">Reference proteome</keyword>
<dbReference type="Proteomes" id="UP001234178">
    <property type="component" value="Unassembled WGS sequence"/>
</dbReference>
<protein>
    <submittedName>
        <fullName evidence="1">Uncharacterized protein</fullName>
    </submittedName>
</protein>
<name>A0ABR0AUA3_9CRUS</name>
<organism evidence="1 2">
    <name type="scientific">Daphnia magna</name>
    <dbReference type="NCBI Taxonomy" id="35525"/>
    <lineage>
        <taxon>Eukaryota</taxon>
        <taxon>Metazoa</taxon>
        <taxon>Ecdysozoa</taxon>
        <taxon>Arthropoda</taxon>
        <taxon>Crustacea</taxon>
        <taxon>Branchiopoda</taxon>
        <taxon>Diplostraca</taxon>
        <taxon>Cladocera</taxon>
        <taxon>Anomopoda</taxon>
        <taxon>Daphniidae</taxon>
        <taxon>Daphnia</taxon>
    </lineage>
</organism>
<accession>A0ABR0AUA3</accession>
<reference evidence="1 2" key="1">
    <citation type="journal article" date="2023" name="Nucleic Acids Res.">
        <title>The hologenome of Daphnia magna reveals possible DNA methylation and microbiome-mediated evolution of the host genome.</title>
        <authorList>
            <person name="Chaturvedi A."/>
            <person name="Li X."/>
            <person name="Dhandapani V."/>
            <person name="Marshall H."/>
            <person name="Kissane S."/>
            <person name="Cuenca-Cambronero M."/>
            <person name="Asole G."/>
            <person name="Calvet F."/>
            <person name="Ruiz-Romero M."/>
            <person name="Marangio P."/>
            <person name="Guigo R."/>
            <person name="Rago D."/>
            <person name="Mirbahai L."/>
            <person name="Eastwood N."/>
            <person name="Colbourne J.K."/>
            <person name="Zhou J."/>
            <person name="Mallon E."/>
            <person name="Orsini L."/>
        </authorList>
    </citation>
    <scope>NUCLEOTIDE SEQUENCE [LARGE SCALE GENOMIC DNA]</scope>
    <source>
        <strain evidence="1">LRV0_1</strain>
    </source>
</reference>
<gene>
    <name evidence="1" type="ORF">OUZ56_021705</name>
</gene>
<dbReference type="EMBL" id="JAOYFB010000039">
    <property type="protein sequence ID" value="KAK4028701.1"/>
    <property type="molecule type" value="Genomic_DNA"/>
</dbReference>